<feature type="domain" description="MobA/VirD2-like nuclease" evidence="1">
    <location>
        <begin position="17"/>
        <end position="150"/>
    </location>
</feature>
<dbReference type="Pfam" id="PF03432">
    <property type="entry name" value="Relaxase"/>
    <property type="match status" value="1"/>
</dbReference>
<proteinExistence type="predicted"/>
<evidence type="ECO:0000313" key="3">
    <source>
        <dbReference type="Proteomes" id="UP001199816"/>
    </source>
</evidence>
<dbReference type="EMBL" id="JAJNEC010000005">
    <property type="protein sequence ID" value="MCD2424374.1"/>
    <property type="molecule type" value="Genomic_DNA"/>
</dbReference>
<dbReference type="RefSeq" id="WP_231006054.1">
    <property type="nucleotide sequence ID" value="NZ_JAJNEC010000005.1"/>
</dbReference>
<keyword evidence="3" id="KW-1185">Reference proteome</keyword>
<name>A0ABS8PTH2_9BACT</name>
<comment type="caution">
    <text evidence="2">The sequence shown here is derived from an EMBL/GenBank/DDBJ whole genome shotgun (WGS) entry which is preliminary data.</text>
</comment>
<accession>A0ABS8PTH2</accession>
<organism evidence="2 3">
    <name type="scientific">Niabella pedocola</name>
    <dbReference type="NCBI Taxonomy" id="1752077"/>
    <lineage>
        <taxon>Bacteria</taxon>
        <taxon>Pseudomonadati</taxon>
        <taxon>Bacteroidota</taxon>
        <taxon>Chitinophagia</taxon>
        <taxon>Chitinophagales</taxon>
        <taxon>Chitinophagaceae</taxon>
        <taxon>Niabella</taxon>
    </lineage>
</organism>
<sequence>MVVRIKSGKSIRGVLSYNENKVKDSVAQCIEAVGFGCLPEELSFGNKLSRFIKLTERNKIAKTNAIHITLNFHPDEKLSDGSLKNIAATYMEKIGFGDQPYLVYRHFDAAHDHIHIATVNIRSDGTRIDIHDIGRNESEQARKEIEETFRLIHAEGRAYSMTTVLKPADLTQAKYGKRPTKNEISNIVRTVAKSFKYGSFKEYSDILREYNVLASRGEPGTKMHKEGGLVYQLFDKNKNKGVGIPIKSSSIYEKPTLKNIEQRFEQNKVARKQYRQRVIRTVDRILTNPTDKRAFIAALEAENIIADFKTNEDLYIYGITFLDKNTGCFFNGSDIGKAYSAKAILDRLQTGSSKDNAINRDFVEKLLAETDFSKDFKEVLFTWMRTGALVKAFVTESGNTRYKIGRIQTEPESYLPVDGKIGKYLAVNQYGTAQANTIIDFLAKRISNPVIFHKNSSDWDKIFTTFEKELFSILQKLWGPVYSNNALPFELLKEARRKKRRKRN</sequence>
<reference evidence="2 3" key="1">
    <citation type="submission" date="2021-11" db="EMBL/GenBank/DDBJ databases">
        <title>Genomic of Niabella pedocola.</title>
        <authorList>
            <person name="Wu T."/>
        </authorList>
    </citation>
    <scope>NUCLEOTIDE SEQUENCE [LARGE SCALE GENOMIC DNA]</scope>
    <source>
        <strain evidence="2 3">JCM 31011</strain>
    </source>
</reference>
<dbReference type="Proteomes" id="UP001199816">
    <property type="component" value="Unassembled WGS sequence"/>
</dbReference>
<dbReference type="InterPro" id="IPR005094">
    <property type="entry name" value="Endonuclease_MobA/VirD2"/>
</dbReference>
<gene>
    <name evidence="2" type="ORF">LQ567_16460</name>
</gene>
<protein>
    <submittedName>
        <fullName evidence="2">Relaxase/mobilization nuclease domain-containing protein</fullName>
    </submittedName>
</protein>
<evidence type="ECO:0000313" key="2">
    <source>
        <dbReference type="EMBL" id="MCD2424374.1"/>
    </source>
</evidence>
<evidence type="ECO:0000259" key="1">
    <source>
        <dbReference type="Pfam" id="PF03432"/>
    </source>
</evidence>